<keyword evidence="13" id="KW-1185">Reference proteome</keyword>
<organism evidence="12 13">
    <name type="scientific">Allomyces macrogynus (strain ATCC 38327)</name>
    <name type="common">Allomyces javanicus var. macrogynus</name>
    <dbReference type="NCBI Taxonomy" id="578462"/>
    <lineage>
        <taxon>Eukaryota</taxon>
        <taxon>Fungi</taxon>
        <taxon>Fungi incertae sedis</taxon>
        <taxon>Blastocladiomycota</taxon>
        <taxon>Blastocladiomycetes</taxon>
        <taxon>Blastocladiales</taxon>
        <taxon>Blastocladiaceae</taxon>
        <taxon>Allomyces</taxon>
    </lineage>
</organism>
<keyword evidence="5 9" id="KW-0472">Membrane</keyword>
<evidence type="ECO:0008006" key="14">
    <source>
        <dbReference type="Google" id="ProtNLM"/>
    </source>
</evidence>
<evidence type="ECO:0000313" key="13">
    <source>
        <dbReference type="Proteomes" id="UP000054350"/>
    </source>
</evidence>
<dbReference type="InterPro" id="IPR001828">
    <property type="entry name" value="ANF_lig-bd_rcpt"/>
</dbReference>
<dbReference type="PANTHER" id="PTHR10519:SF20">
    <property type="entry name" value="G-PROTEIN COUPLED RECEPTOR 156-RELATED"/>
    <property type="match status" value="1"/>
</dbReference>
<reference evidence="12 13" key="1">
    <citation type="submission" date="2009-11" db="EMBL/GenBank/DDBJ databases">
        <title>Annotation of Allomyces macrogynus ATCC 38327.</title>
        <authorList>
            <consortium name="The Broad Institute Genome Sequencing Platform"/>
            <person name="Russ C."/>
            <person name="Cuomo C."/>
            <person name="Burger G."/>
            <person name="Gray M.W."/>
            <person name="Holland P.W.H."/>
            <person name="King N."/>
            <person name="Lang F.B.F."/>
            <person name="Roger A.J."/>
            <person name="Ruiz-Trillo I."/>
            <person name="Young S.K."/>
            <person name="Zeng Q."/>
            <person name="Gargeya S."/>
            <person name="Fitzgerald M."/>
            <person name="Haas B."/>
            <person name="Abouelleil A."/>
            <person name="Alvarado L."/>
            <person name="Arachchi H.M."/>
            <person name="Berlin A."/>
            <person name="Chapman S.B."/>
            <person name="Gearin G."/>
            <person name="Goldberg J."/>
            <person name="Griggs A."/>
            <person name="Gujja S."/>
            <person name="Hansen M."/>
            <person name="Heiman D."/>
            <person name="Howarth C."/>
            <person name="Larimer J."/>
            <person name="Lui A."/>
            <person name="MacDonald P.J.P."/>
            <person name="McCowen C."/>
            <person name="Montmayeur A."/>
            <person name="Murphy C."/>
            <person name="Neiman D."/>
            <person name="Pearson M."/>
            <person name="Priest M."/>
            <person name="Roberts A."/>
            <person name="Saif S."/>
            <person name="Shea T."/>
            <person name="Sisk P."/>
            <person name="Stolte C."/>
            <person name="Sykes S."/>
            <person name="Wortman J."/>
            <person name="Nusbaum C."/>
            <person name="Birren B."/>
        </authorList>
    </citation>
    <scope>NUCLEOTIDE SEQUENCE [LARGE SCALE GENOMIC DNA]</scope>
    <source>
        <strain evidence="12 13">ATCC 38327</strain>
    </source>
</reference>
<dbReference type="SUPFAM" id="SSF53822">
    <property type="entry name" value="Periplasmic binding protein-like I"/>
    <property type="match status" value="1"/>
</dbReference>
<proteinExistence type="predicted"/>
<dbReference type="VEuPathDB" id="FungiDB:AMAG_20736"/>
<dbReference type="PANTHER" id="PTHR10519">
    <property type="entry name" value="GABA-B RECEPTOR"/>
    <property type="match status" value="1"/>
</dbReference>
<feature type="domain" description="G-protein coupled receptors family 3 profile" evidence="10">
    <location>
        <begin position="406"/>
        <end position="521"/>
    </location>
</feature>
<evidence type="ECO:0000256" key="1">
    <source>
        <dbReference type="ARBA" id="ARBA00004141"/>
    </source>
</evidence>
<keyword evidence="8" id="KW-0807">Transducer</keyword>
<dbReference type="Gene3D" id="3.40.50.2300">
    <property type="match status" value="3"/>
</dbReference>
<evidence type="ECO:0000256" key="4">
    <source>
        <dbReference type="ARBA" id="ARBA00023040"/>
    </source>
</evidence>
<dbReference type="AlphaFoldDB" id="A0A0L0TEV5"/>
<evidence type="ECO:0000256" key="6">
    <source>
        <dbReference type="ARBA" id="ARBA00023170"/>
    </source>
</evidence>
<evidence type="ECO:0000313" key="12">
    <source>
        <dbReference type="EMBL" id="KNE73277.1"/>
    </source>
</evidence>
<dbReference type="EMBL" id="GG745393">
    <property type="protein sequence ID" value="KNE73277.1"/>
    <property type="molecule type" value="Genomic_DNA"/>
</dbReference>
<dbReference type="Pfam" id="PF01094">
    <property type="entry name" value="ANF_receptor"/>
    <property type="match status" value="1"/>
</dbReference>
<evidence type="ECO:0000256" key="9">
    <source>
        <dbReference type="SAM" id="Phobius"/>
    </source>
</evidence>
<keyword evidence="4" id="KW-0297">G-protein coupled receptor</keyword>
<dbReference type="Proteomes" id="UP000054350">
    <property type="component" value="Unassembled WGS sequence"/>
</dbReference>
<evidence type="ECO:0000259" key="10">
    <source>
        <dbReference type="Pfam" id="PF00003"/>
    </source>
</evidence>
<reference evidence="13" key="2">
    <citation type="submission" date="2009-11" db="EMBL/GenBank/DDBJ databases">
        <title>The Genome Sequence of Allomyces macrogynus strain ATCC 38327.</title>
        <authorList>
            <consortium name="The Broad Institute Genome Sequencing Platform"/>
            <person name="Russ C."/>
            <person name="Cuomo C."/>
            <person name="Shea T."/>
            <person name="Young S.K."/>
            <person name="Zeng Q."/>
            <person name="Koehrsen M."/>
            <person name="Haas B."/>
            <person name="Borodovsky M."/>
            <person name="Guigo R."/>
            <person name="Alvarado L."/>
            <person name="Berlin A."/>
            <person name="Borenstein D."/>
            <person name="Chen Z."/>
            <person name="Engels R."/>
            <person name="Freedman E."/>
            <person name="Gellesch M."/>
            <person name="Goldberg J."/>
            <person name="Griggs A."/>
            <person name="Gujja S."/>
            <person name="Heiman D."/>
            <person name="Hepburn T."/>
            <person name="Howarth C."/>
            <person name="Jen D."/>
            <person name="Larson L."/>
            <person name="Lewis B."/>
            <person name="Mehta T."/>
            <person name="Park D."/>
            <person name="Pearson M."/>
            <person name="Roberts A."/>
            <person name="Saif S."/>
            <person name="Shenoy N."/>
            <person name="Sisk P."/>
            <person name="Stolte C."/>
            <person name="Sykes S."/>
            <person name="Walk T."/>
            <person name="White J."/>
            <person name="Yandava C."/>
            <person name="Burger G."/>
            <person name="Gray M.W."/>
            <person name="Holland P.W.H."/>
            <person name="King N."/>
            <person name="Lang F.B.F."/>
            <person name="Roger A.J."/>
            <person name="Ruiz-Trillo I."/>
            <person name="Lander E."/>
            <person name="Nusbaum C."/>
        </authorList>
    </citation>
    <scope>NUCLEOTIDE SEQUENCE [LARGE SCALE GENOMIC DNA]</scope>
    <source>
        <strain evidence="13">ATCC 38327</strain>
    </source>
</reference>
<dbReference type="GO" id="GO:0004965">
    <property type="term" value="F:G protein-coupled GABA receptor activity"/>
    <property type="evidence" value="ECO:0007669"/>
    <property type="project" value="InterPro"/>
</dbReference>
<protein>
    <recommendedName>
        <fullName evidence="14">G-protein coupled receptors family 3 profile domain-containing protein</fullName>
    </recommendedName>
</protein>
<feature type="domain" description="Receptor ligand binding region" evidence="11">
    <location>
        <begin position="72"/>
        <end position="166"/>
    </location>
</feature>
<feature type="transmembrane region" description="Helical" evidence="9">
    <location>
        <begin position="477"/>
        <end position="499"/>
    </location>
</feature>
<dbReference type="Pfam" id="PF00003">
    <property type="entry name" value="7tm_3"/>
    <property type="match status" value="1"/>
</dbReference>
<keyword evidence="7" id="KW-0325">Glycoprotein</keyword>
<evidence type="ECO:0000256" key="5">
    <source>
        <dbReference type="ARBA" id="ARBA00023136"/>
    </source>
</evidence>
<dbReference type="OrthoDB" id="5597995at2759"/>
<dbReference type="GO" id="GO:0038039">
    <property type="term" value="C:G protein-coupled receptor heterodimeric complex"/>
    <property type="evidence" value="ECO:0007669"/>
    <property type="project" value="TreeGrafter"/>
</dbReference>
<dbReference type="InterPro" id="IPR002455">
    <property type="entry name" value="GPCR3_GABA-B"/>
</dbReference>
<keyword evidence="2 9" id="KW-0812">Transmembrane</keyword>
<sequence length="620" mass="66787">MVDELAPLLQQQAVALVGRLAATNAPFDPRGSAVYAAQFTICVVLPTSHPAVGGITRQINQVIQVASTQAAALDPNNTFTFQFFDSEYTQARGVNAMYQALANHSFALIGELWSQVSQAVALSANHYKLWQCSGASTSSALSDKSTYNYFFRTVQVTTAFSAAAASLGIEILTHQVFSPMALDISFQLTAIADAGPNIIVYTGHLDNSVQVLRQARAMGLLDPQYVWIGPDVSGLFLGVIPQGTPQTASDIANLNGFLYFYPRQNGRNAAHCAVQAAYQAQRGGLVDDVAYGITFADCVTATIRGLQRLTSIFGAVAVQAGTHNATLADFLRPFEGASGDVELRVTTNAYAILPNMTVQPITSPTFASSTSVIPADRPALTVVYPRWSDTGVQAFTAIRGVSILWLAITIVYIFANRRQPMRVFTIDVPTRFTCHAGMWVFTVGFQCVFAGAAVKAHRVYRIFDNKATRLRGISNKVLFTKVAVVMGVQTVLYAIWIGVAPRWVEVVPNKLYLLYTCKQTNDLAYVTNGTSGGIGHSPSISTMQSAAGILSAQFSVKHASKWLAPWLMHIVHLVRSDNLLVRAPVARGVVGHVIPLSDAQFDADMPGDVPAIRIACGNDA</sequence>
<evidence type="ECO:0000256" key="8">
    <source>
        <dbReference type="ARBA" id="ARBA00023224"/>
    </source>
</evidence>
<gene>
    <name evidence="12" type="ORF">AMAG_20736</name>
</gene>
<feature type="transmembrane region" description="Helical" evidence="9">
    <location>
        <begin position="396"/>
        <end position="415"/>
    </location>
</feature>
<dbReference type="GO" id="GO:0007214">
    <property type="term" value="P:gamma-aminobutyric acid signaling pathway"/>
    <property type="evidence" value="ECO:0007669"/>
    <property type="project" value="TreeGrafter"/>
</dbReference>
<name>A0A0L0TEV5_ALLM3</name>
<evidence type="ECO:0000256" key="2">
    <source>
        <dbReference type="ARBA" id="ARBA00022692"/>
    </source>
</evidence>
<dbReference type="InterPro" id="IPR028082">
    <property type="entry name" value="Peripla_BP_I"/>
</dbReference>
<evidence type="ECO:0000256" key="3">
    <source>
        <dbReference type="ARBA" id="ARBA00022989"/>
    </source>
</evidence>
<evidence type="ECO:0000256" key="7">
    <source>
        <dbReference type="ARBA" id="ARBA00023180"/>
    </source>
</evidence>
<accession>A0A0L0TEV5</accession>
<keyword evidence="3 9" id="KW-1133">Transmembrane helix</keyword>
<dbReference type="InterPro" id="IPR017978">
    <property type="entry name" value="GPCR_3_C"/>
</dbReference>
<keyword evidence="6" id="KW-0675">Receptor</keyword>
<comment type="subcellular location">
    <subcellularLocation>
        <location evidence="1">Membrane</location>
        <topology evidence="1">Multi-pass membrane protein</topology>
    </subcellularLocation>
</comment>
<dbReference type="STRING" id="578462.A0A0L0TEV5"/>
<evidence type="ECO:0000259" key="11">
    <source>
        <dbReference type="Pfam" id="PF01094"/>
    </source>
</evidence>